<organism evidence="1 2">
    <name type="scientific">Rubritalea squalenifaciens DSM 18772</name>
    <dbReference type="NCBI Taxonomy" id="1123071"/>
    <lineage>
        <taxon>Bacteria</taxon>
        <taxon>Pseudomonadati</taxon>
        <taxon>Verrucomicrobiota</taxon>
        <taxon>Verrucomicrobiia</taxon>
        <taxon>Verrucomicrobiales</taxon>
        <taxon>Rubritaleaceae</taxon>
        <taxon>Rubritalea</taxon>
    </lineage>
</organism>
<evidence type="ECO:0008006" key="3">
    <source>
        <dbReference type="Google" id="ProtNLM"/>
    </source>
</evidence>
<gene>
    <name evidence="1" type="ORF">SAMN02745181_0531</name>
</gene>
<sequence>MFTFSTATELVQHYQPQLPTMWNSLLQQTHNRLKEGVTIVPMSGKVKLIDQIQPTEFVEKTGRMEKTELDEMDMAKRAVYAKEFHKAIGFDEFDEIKLNNQTLPVPETMKELQSAYERKSEEIIIDGVLGTNYEGEQGVTAIELPTEQTIPLDFHYDGTTSNIGLSFDKFARLRRLAMENEAFGKGIKNGSDRLVLATNAAGIEDLYQDVYVHHKEYVTAVEAVRNGDIDSFLGVQILRTEQLPQRTVSSDLVTDCVAWVKSRVCYCPRNNYSVKMSVRDDLSEAIQIRAKFAAGATRLEEKGVWKLPCLVTA</sequence>
<reference evidence="1 2" key="1">
    <citation type="submission" date="2016-11" db="EMBL/GenBank/DDBJ databases">
        <authorList>
            <person name="Jaros S."/>
            <person name="Januszkiewicz K."/>
            <person name="Wedrychowicz H."/>
        </authorList>
    </citation>
    <scope>NUCLEOTIDE SEQUENCE [LARGE SCALE GENOMIC DNA]</scope>
    <source>
        <strain evidence="1 2">DSM 18772</strain>
    </source>
</reference>
<dbReference type="Proteomes" id="UP000184510">
    <property type="component" value="Unassembled WGS sequence"/>
</dbReference>
<name>A0A1M6CPA5_9BACT</name>
<protein>
    <recommendedName>
        <fullName evidence="3">Phage major capsid protein E</fullName>
    </recommendedName>
</protein>
<dbReference type="Pfam" id="PF19821">
    <property type="entry name" value="Phage_capsid_2"/>
    <property type="match status" value="1"/>
</dbReference>
<evidence type="ECO:0000313" key="1">
    <source>
        <dbReference type="EMBL" id="SHI62789.1"/>
    </source>
</evidence>
<dbReference type="OrthoDB" id="7548801at2"/>
<proteinExistence type="predicted"/>
<keyword evidence="2" id="KW-1185">Reference proteome</keyword>
<dbReference type="InParanoid" id="A0A1M6CPA5"/>
<evidence type="ECO:0000313" key="2">
    <source>
        <dbReference type="Proteomes" id="UP000184510"/>
    </source>
</evidence>
<dbReference type="InterPro" id="IPR045565">
    <property type="entry name" value="Phage_capsid_2"/>
</dbReference>
<dbReference type="EMBL" id="FQYR01000002">
    <property type="protein sequence ID" value="SHI62789.1"/>
    <property type="molecule type" value="Genomic_DNA"/>
</dbReference>
<dbReference type="RefSeq" id="WP_143157936.1">
    <property type="nucleotide sequence ID" value="NZ_FQYR01000002.1"/>
</dbReference>
<dbReference type="STRING" id="1123071.SAMN02745181_0531"/>
<accession>A0A1M6CPA5</accession>
<dbReference type="AlphaFoldDB" id="A0A1M6CPA5"/>